<protein>
    <submittedName>
        <fullName evidence="1">Uncharacterized protein</fullName>
    </submittedName>
</protein>
<accession>A0A165MLI3</accession>
<dbReference type="EMBL" id="KV429099">
    <property type="protein sequence ID" value="KZT65845.1"/>
    <property type="molecule type" value="Genomic_DNA"/>
</dbReference>
<evidence type="ECO:0000313" key="1">
    <source>
        <dbReference type="EMBL" id="KZT65845.1"/>
    </source>
</evidence>
<reference evidence="1 2" key="1">
    <citation type="journal article" date="2016" name="Mol. Biol. Evol.">
        <title>Comparative Genomics of Early-Diverging Mushroom-Forming Fungi Provides Insights into the Origins of Lignocellulose Decay Capabilities.</title>
        <authorList>
            <person name="Nagy L.G."/>
            <person name="Riley R."/>
            <person name="Tritt A."/>
            <person name="Adam C."/>
            <person name="Daum C."/>
            <person name="Floudas D."/>
            <person name="Sun H."/>
            <person name="Yadav J.S."/>
            <person name="Pangilinan J."/>
            <person name="Larsson K.H."/>
            <person name="Matsuura K."/>
            <person name="Barry K."/>
            <person name="Labutti K."/>
            <person name="Kuo R."/>
            <person name="Ohm R.A."/>
            <person name="Bhattacharya S.S."/>
            <person name="Shirouzu T."/>
            <person name="Yoshinaga Y."/>
            <person name="Martin F.M."/>
            <person name="Grigoriev I.V."/>
            <person name="Hibbett D.S."/>
        </authorList>
    </citation>
    <scope>NUCLEOTIDE SEQUENCE [LARGE SCALE GENOMIC DNA]</scope>
    <source>
        <strain evidence="1 2">L-15889</strain>
    </source>
</reference>
<gene>
    <name evidence="1" type="ORF">DAEQUDRAFT_497757</name>
</gene>
<name>A0A165MLI3_9APHY</name>
<keyword evidence="2" id="KW-1185">Reference proteome</keyword>
<sequence>MLIGRVPTRHSVTPSFGIWAAACVATSEPCSVRQSATSTSSNPPERERRRIRRHLVVRIPHFGQTLTDAGLMGLSNRLYLRGA</sequence>
<dbReference type="PROSITE" id="PS51257">
    <property type="entry name" value="PROKAR_LIPOPROTEIN"/>
    <property type="match status" value="1"/>
</dbReference>
<dbReference type="AlphaFoldDB" id="A0A165MLI3"/>
<evidence type="ECO:0000313" key="2">
    <source>
        <dbReference type="Proteomes" id="UP000076727"/>
    </source>
</evidence>
<organism evidence="1 2">
    <name type="scientific">Daedalea quercina L-15889</name>
    <dbReference type="NCBI Taxonomy" id="1314783"/>
    <lineage>
        <taxon>Eukaryota</taxon>
        <taxon>Fungi</taxon>
        <taxon>Dikarya</taxon>
        <taxon>Basidiomycota</taxon>
        <taxon>Agaricomycotina</taxon>
        <taxon>Agaricomycetes</taxon>
        <taxon>Polyporales</taxon>
        <taxon>Fomitopsis</taxon>
    </lineage>
</organism>
<proteinExistence type="predicted"/>
<dbReference type="Proteomes" id="UP000076727">
    <property type="component" value="Unassembled WGS sequence"/>
</dbReference>